<proteinExistence type="predicted"/>
<dbReference type="Proteomes" id="UP000515135">
    <property type="component" value="Unplaced"/>
</dbReference>
<reference evidence="3" key="1">
    <citation type="submission" date="2025-08" db="UniProtKB">
        <authorList>
            <consortium name="RefSeq"/>
        </authorList>
    </citation>
    <scope>IDENTIFICATION</scope>
    <source>
        <tissue evidence="3">Gonad</tissue>
    </source>
</reference>
<sequence length="251" mass="27926">MEAIPATTIYIALKNIPYPISGPVRILRTDEGRLTLVQGSREIVAHYPEGALRLLEVCRKFPCRWHCRVEESEESNSPEPETFLEISISASPELVHSLRSSIDKELEFNKYAYRWRPDIKVKDDYSRQDTISRVHEENSSSSDEGNTSSDEGPGNTSSDEGNTSSDEGNTSSDEGPGNTSSDEGPGNTSSDEGNTSSDEGPGNTSSSDEVCDECGFLIFRRSEDLDEMHQNIRDNMYRQCFACGERNALYM</sequence>
<feature type="compositionally biased region" description="Polar residues" evidence="1">
    <location>
        <begin position="154"/>
        <end position="208"/>
    </location>
</feature>
<feature type="compositionally biased region" description="Basic and acidic residues" evidence="1">
    <location>
        <begin position="124"/>
        <end position="138"/>
    </location>
</feature>
<evidence type="ECO:0000313" key="3">
    <source>
        <dbReference type="RefSeq" id="XP_019647529.1"/>
    </source>
</evidence>
<accession>A0A6P5AMV5</accession>
<protein>
    <submittedName>
        <fullName evidence="3">Uncharacterized protein LOC109487870</fullName>
    </submittedName>
</protein>
<organism evidence="2 3">
    <name type="scientific">Branchiostoma belcheri</name>
    <name type="common">Amphioxus</name>
    <dbReference type="NCBI Taxonomy" id="7741"/>
    <lineage>
        <taxon>Eukaryota</taxon>
        <taxon>Metazoa</taxon>
        <taxon>Chordata</taxon>
        <taxon>Cephalochordata</taxon>
        <taxon>Leptocardii</taxon>
        <taxon>Amphioxiformes</taxon>
        <taxon>Branchiostomatidae</taxon>
        <taxon>Branchiostoma</taxon>
    </lineage>
</organism>
<dbReference type="KEGG" id="bbel:109487870"/>
<evidence type="ECO:0000256" key="1">
    <source>
        <dbReference type="SAM" id="MobiDB-lite"/>
    </source>
</evidence>
<dbReference type="OrthoDB" id="10335699at2759"/>
<name>A0A6P5AMV5_BRABE</name>
<dbReference type="RefSeq" id="XP_019647529.1">
    <property type="nucleotide sequence ID" value="XM_019791970.1"/>
</dbReference>
<evidence type="ECO:0000313" key="2">
    <source>
        <dbReference type="Proteomes" id="UP000515135"/>
    </source>
</evidence>
<dbReference type="AlphaFoldDB" id="A0A6P5AMV5"/>
<feature type="region of interest" description="Disordered" evidence="1">
    <location>
        <begin position="124"/>
        <end position="210"/>
    </location>
</feature>
<feature type="compositionally biased region" description="Low complexity" evidence="1">
    <location>
        <begin position="139"/>
        <end position="152"/>
    </location>
</feature>
<dbReference type="GeneID" id="109487870"/>
<gene>
    <name evidence="3" type="primary">LOC109487870</name>
</gene>
<keyword evidence="2" id="KW-1185">Reference proteome</keyword>